<dbReference type="FunFam" id="1.10.274.100:FF:000001">
    <property type="entry name" value="DNA-directed RNA polymerase subunit"/>
    <property type="match status" value="1"/>
</dbReference>
<comment type="catalytic activity">
    <reaction evidence="14 15">
        <text>RNA(n) + a ribonucleoside 5'-triphosphate = RNA(n+1) + diphosphate</text>
        <dbReference type="Rhea" id="RHEA:21248"/>
        <dbReference type="Rhea" id="RHEA-COMP:14527"/>
        <dbReference type="Rhea" id="RHEA-COMP:17342"/>
        <dbReference type="ChEBI" id="CHEBI:33019"/>
        <dbReference type="ChEBI" id="CHEBI:61557"/>
        <dbReference type="ChEBI" id="CHEBI:140395"/>
        <dbReference type="EC" id="2.7.7.6"/>
    </reaction>
</comment>
<dbReference type="PANTHER" id="PTHR19376">
    <property type="entry name" value="DNA-DIRECTED RNA POLYMERASE"/>
    <property type="match status" value="1"/>
</dbReference>
<feature type="region of interest" description="Disordered" evidence="16">
    <location>
        <begin position="155"/>
        <end position="179"/>
    </location>
</feature>
<dbReference type="FunFam" id="3.30.1360.140:FF:000001">
    <property type="entry name" value="DNA-directed RNA polymerase subunit"/>
    <property type="match status" value="1"/>
</dbReference>
<dbReference type="Proteomes" id="UP000078561">
    <property type="component" value="Unassembled WGS sequence"/>
</dbReference>
<keyword evidence="11" id="KW-0238">DNA-binding</keyword>
<dbReference type="Gene3D" id="6.10.250.2940">
    <property type="match status" value="1"/>
</dbReference>
<comment type="subcellular location">
    <subcellularLocation>
        <location evidence="1">Nucleus</location>
    </subcellularLocation>
</comment>
<dbReference type="Pfam" id="PF04983">
    <property type="entry name" value="RNA_pol_Rpb1_3"/>
    <property type="match status" value="1"/>
</dbReference>
<feature type="compositionally biased region" description="Acidic residues" evidence="16">
    <location>
        <begin position="155"/>
        <end position="165"/>
    </location>
</feature>
<reference evidence="18" key="1">
    <citation type="submission" date="2016-04" db="EMBL/GenBank/DDBJ databases">
        <authorList>
            <person name="Evans L.H."/>
            <person name="Alamgir A."/>
            <person name="Owens N."/>
            <person name="Weber N.D."/>
            <person name="Virtaneva K."/>
            <person name="Barbian K."/>
            <person name="Babar A."/>
            <person name="Rosenke K."/>
        </authorList>
    </citation>
    <scope>NUCLEOTIDE SEQUENCE [LARGE SCALE GENOMIC DNA]</scope>
    <source>
        <strain evidence="18">CBS 101.48</strain>
    </source>
</reference>
<dbReference type="Gene3D" id="2.40.40.20">
    <property type="match status" value="1"/>
</dbReference>
<keyword evidence="4" id="KW-0597">Phosphoprotein</keyword>
<dbReference type="GO" id="GO:0003677">
    <property type="term" value="F:DNA binding"/>
    <property type="evidence" value="ECO:0007669"/>
    <property type="project" value="UniProtKB-KW"/>
</dbReference>
<feature type="domain" description="RNA polymerase N-terminal" evidence="17">
    <location>
        <begin position="240"/>
        <end position="543"/>
    </location>
</feature>
<dbReference type="Gene3D" id="3.30.1360.140">
    <property type="match status" value="1"/>
</dbReference>
<dbReference type="Pfam" id="PF05000">
    <property type="entry name" value="RNA_pol_Rpb1_4"/>
    <property type="match status" value="1"/>
</dbReference>
<feature type="compositionally biased region" description="Low complexity" evidence="16">
    <location>
        <begin position="1551"/>
        <end position="1583"/>
    </location>
</feature>
<evidence type="ECO:0000256" key="9">
    <source>
        <dbReference type="ARBA" id="ARBA00022833"/>
    </source>
</evidence>
<evidence type="ECO:0000256" key="10">
    <source>
        <dbReference type="ARBA" id="ARBA00022842"/>
    </source>
</evidence>
<sequence>MSNGHPFAFSSAPLRRVDAVQFGILSPDEIKAMSVAKIEFPELYDEGTQKPRAGGLLDPRMGTIDRNYKCQTCGEGMAECPGHFGHIDLAKPVYHIGFLTKVKKILECVCFHCSKLKVDDSNPRFVRARKIRDQKTRMKAVWELAKSKMVCEGGDNDEDGLEDDLDEKRKNKHGGCGNKQPLIRKDGLKLYAHFRSTASDDSGNDGKTLLTASKVLQILKNITDQDIRDMGLSEEYARPEWMITTILPVPPPQVRPSIQMDGSSRGEDDLTHKLSDVLKANANVRRCESEGAPVHVVQEFEQLLQFHIATYMDNDIAGQPQALQKSGRPLKSIRARLKGKEGRLRGNLMGKRVDFSARTVITGDPNLSLDEVGVPRSIARNLTYPEIVTTYNIDKLQALVRNGPLEHPGAKYVIRDNGERIDLRYRKRAGEIPLQLGYRVERHIVDGDVVIFNRQPSLHKMSMMGHRIRVMPYSTFRLNLSVTSPYNADFDGDEMNLHVPQSLETRAEITEICMVPKQIVSPQSNKPVMGIVQDTLAGIRKFTLRDTFLTKDLVMNIVMWVPDWDGFIPPPAILKPKPLWTGKQIVSMVIPKGINCQTFYFNHPDDETTYISPGDSRVIIENGELVCGIVCKKTVGTAGGGLIHTIVNELGSEAARDFLTGTQQVVNYWLLQNGFSIGIGDTIADKQTMATITNIISQAKQRVQEIIITAQQDKLEIQPGMTLRESFEAKVNQTLNKARDDAGKLAQTNLKIDNNVKQMVMAGSKGSFINISQMSACVGQQNVEGKRIPYGFKLRTLPHFSKDDHSPESRGFVENSYLRGLTPTEFFFHAMGGREGLIDTAVKTAETGYIQRRLVKALEDVMVKYDGTVRNSLGDIIEFCYGEDGMDGCSVEKQKLASLRASDKQFEERYRVDLADGGFRKGALGYDVLKDIDGNETAQQLLDQEFLQLSEDRDIMRRFIFKQGDDKWPLPVNLQRLITNAQQMFHIDPRKPSDVHPLQILDCISSLADRLVVVRGSDKISAETQRNATLLFQMLLRSTFSVKRVVEEFHLSSQAFEWVLGEIESRFLTSIVAPGEMVGTIAAQSIGEPATQMTLNTFHYAGVSSKNVTLGVPRLKEIINVAKNIKTPRLEVWLDAERSRNIELAKEVQVHLEHTTLQKVTSASEIYYDPDPRSTIIEEDAEFVDTYYQLEDDNSPFVTRVSPWLLRIELNRGMMIDKRLNITEVVQKISDEFKNDLHVIGSDENSEKLIIRCRVMSDENEEKDMDDEDTKTEEDTFLRKLESSMLSSINLRGIPRIQKVYIVERKDTILNSQGKFEQTTEWGLDTDGINLQQVMCQHGVDERRTYSNNTVEIMEVLGIEATRKALLKELRNVIEFDGSYVNYRHLALLCDVMTNRGHLMAITRHGINRAETGALMRCSFEETVEILMEAAAVGELDDCRGVAENIMLGQMAPLGTGEFDVILDEEMLKTVPENQRHQLMPNGVPGDISGFATPGPGFMTPSMATPYDTRSPDWVDFSAPSSPSEPMFSPMGNSGANGASIGASPWRSDLSPYASSPGYSPSTPFAASPGYSPSSPSYSPSSP</sequence>
<dbReference type="InterPro" id="IPR006592">
    <property type="entry name" value="RNA_pol_N"/>
</dbReference>
<keyword evidence="10" id="KW-0460">Magnesium</keyword>
<dbReference type="Gene3D" id="6.20.50.80">
    <property type="match status" value="1"/>
</dbReference>
<dbReference type="InterPro" id="IPR007081">
    <property type="entry name" value="RNA_pol_Rpb1_5"/>
</dbReference>
<dbReference type="PROSITE" id="PS00115">
    <property type="entry name" value="RNA_POL_II_REPEAT"/>
    <property type="match status" value="1"/>
</dbReference>
<dbReference type="Pfam" id="PF04990">
    <property type="entry name" value="RNA_pol_Rpb1_7"/>
    <property type="match status" value="1"/>
</dbReference>
<dbReference type="PANTHER" id="PTHR19376:SF37">
    <property type="entry name" value="DNA-DIRECTED RNA POLYMERASE II SUBUNIT RPB1"/>
    <property type="match status" value="1"/>
</dbReference>
<dbReference type="EC" id="2.7.7.6" evidence="15"/>
<name>A0A168PIQ8_ABSGL</name>
<keyword evidence="12 15" id="KW-0804">Transcription</keyword>
<dbReference type="InterPro" id="IPR007075">
    <property type="entry name" value="RNA_pol_Rpb1_6"/>
</dbReference>
<dbReference type="Gene3D" id="1.10.274.100">
    <property type="entry name" value="RNA polymerase Rpb1, domain 3"/>
    <property type="match status" value="1"/>
</dbReference>
<evidence type="ECO:0000256" key="3">
    <source>
        <dbReference type="ARBA" id="ARBA00022478"/>
    </source>
</evidence>
<evidence type="ECO:0000256" key="8">
    <source>
        <dbReference type="ARBA" id="ARBA00022737"/>
    </source>
</evidence>
<proteinExistence type="inferred from homology"/>
<dbReference type="FunFam" id="2.40.40.20:FF:000019">
    <property type="entry name" value="DNA-directed RNA polymerase II subunit RPB1"/>
    <property type="match status" value="1"/>
</dbReference>
<keyword evidence="7" id="KW-0479">Metal-binding</keyword>
<evidence type="ECO:0000256" key="13">
    <source>
        <dbReference type="ARBA" id="ARBA00023242"/>
    </source>
</evidence>
<dbReference type="Gene3D" id="1.10.150.390">
    <property type="match status" value="1"/>
</dbReference>
<evidence type="ECO:0000256" key="6">
    <source>
        <dbReference type="ARBA" id="ARBA00022695"/>
    </source>
</evidence>
<dbReference type="FunFam" id="1.10.132.30:FF:000001">
    <property type="entry name" value="DNA-directed RNA polymerase subunit"/>
    <property type="match status" value="1"/>
</dbReference>
<keyword evidence="13" id="KW-0539">Nucleus</keyword>
<evidence type="ECO:0000256" key="16">
    <source>
        <dbReference type="SAM" id="MobiDB-lite"/>
    </source>
</evidence>
<evidence type="ECO:0000256" key="1">
    <source>
        <dbReference type="ARBA" id="ARBA00004123"/>
    </source>
</evidence>
<dbReference type="InterPro" id="IPR000684">
    <property type="entry name" value="RNA_pol_II_repeat_euk"/>
</dbReference>
<dbReference type="InterPro" id="IPR007066">
    <property type="entry name" value="RNA_pol_Rpb1_3"/>
</dbReference>
<dbReference type="CDD" id="cd02584">
    <property type="entry name" value="RNAP_II_Rpb1_C"/>
    <property type="match status" value="1"/>
</dbReference>
<dbReference type="GO" id="GO:0046872">
    <property type="term" value="F:metal ion binding"/>
    <property type="evidence" value="ECO:0007669"/>
    <property type="project" value="UniProtKB-KW"/>
</dbReference>
<evidence type="ECO:0000313" key="18">
    <source>
        <dbReference type="EMBL" id="SAM02467.1"/>
    </source>
</evidence>
<evidence type="ECO:0000256" key="7">
    <source>
        <dbReference type="ARBA" id="ARBA00022723"/>
    </source>
</evidence>
<dbReference type="Pfam" id="PF04992">
    <property type="entry name" value="RNA_pol_Rpb1_6"/>
    <property type="match status" value="1"/>
</dbReference>
<dbReference type="GO" id="GO:0005665">
    <property type="term" value="C:RNA polymerase II, core complex"/>
    <property type="evidence" value="ECO:0007669"/>
    <property type="project" value="TreeGrafter"/>
</dbReference>
<dbReference type="InterPro" id="IPR044893">
    <property type="entry name" value="RNA_pol_Rpb1_clamp_domain"/>
</dbReference>
<dbReference type="EMBL" id="LT553855">
    <property type="protein sequence ID" value="SAM02467.1"/>
    <property type="molecule type" value="Genomic_DNA"/>
</dbReference>
<protein>
    <recommendedName>
        <fullName evidence="15">DNA-directed RNA polymerase subunit</fullName>
        <ecNumber evidence="15">2.7.7.6</ecNumber>
    </recommendedName>
</protein>
<dbReference type="FunFam" id="3.30.1490.180:FF:000001">
    <property type="entry name" value="DNA-directed RNA polymerase subunit"/>
    <property type="match status" value="1"/>
</dbReference>
<evidence type="ECO:0000256" key="15">
    <source>
        <dbReference type="RuleBase" id="RU004279"/>
    </source>
</evidence>
<keyword evidence="8" id="KW-0677">Repeat</keyword>
<comment type="similarity">
    <text evidence="2 15">Belongs to the RNA polymerase beta' chain family.</text>
</comment>
<dbReference type="OMA" id="KPCMGIV"/>
<evidence type="ECO:0000313" key="19">
    <source>
        <dbReference type="Proteomes" id="UP000078561"/>
    </source>
</evidence>
<dbReference type="Gene3D" id="3.30.1490.180">
    <property type="entry name" value="RNA polymerase ii"/>
    <property type="match status" value="1"/>
</dbReference>
<dbReference type="Pfam" id="PF04997">
    <property type="entry name" value="RNA_pol_Rpb1_1"/>
    <property type="match status" value="1"/>
</dbReference>
<dbReference type="NCBIfam" id="NF006336">
    <property type="entry name" value="PRK08566.1"/>
    <property type="match status" value="1"/>
</dbReference>
<dbReference type="SUPFAM" id="SSF64484">
    <property type="entry name" value="beta and beta-prime subunits of DNA dependent RNA-polymerase"/>
    <property type="match status" value="1"/>
</dbReference>
<dbReference type="Gene3D" id="4.10.860.120">
    <property type="entry name" value="RNA polymerase II, clamp domain"/>
    <property type="match status" value="2"/>
</dbReference>
<dbReference type="Pfam" id="PF04998">
    <property type="entry name" value="RNA_pol_Rpb1_5"/>
    <property type="match status" value="1"/>
</dbReference>
<dbReference type="InterPro" id="IPR038120">
    <property type="entry name" value="Rpb1_funnel_sf"/>
</dbReference>
<dbReference type="OrthoDB" id="270392at2759"/>
<dbReference type="InterPro" id="IPR007083">
    <property type="entry name" value="RNA_pol_Rpb1_4"/>
</dbReference>
<accession>A0A168PIQ8</accession>
<dbReference type="GO" id="GO:0006368">
    <property type="term" value="P:transcription elongation by RNA polymerase II"/>
    <property type="evidence" value="ECO:0007669"/>
    <property type="project" value="UniProtKB-ARBA"/>
</dbReference>
<dbReference type="CDD" id="cd02733">
    <property type="entry name" value="RNAP_II_RPB1_N"/>
    <property type="match status" value="1"/>
</dbReference>
<dbReference type="FunCoup" id="A0A168PIQ8">
    <property type="interactions" value="605"/>
</dbReference>
<evidence type="ECO:0000259" key="17">
    <source>
        <dbReference type="SMART" id="SM00663"/>
    </source>
</evidence>
<dbReference type="Gene3D" id="1.10.132.30">
    <property type="match status" value="1"/>
</dbReference>
<evidence type="ECO:0000256" key="2">
    <source>
        <dbReference type="ARBA" id="ARBA00006460"/>
    </source>
</evidence>
<dbReference type="Pfam" id="PF00623">
    <property type="entry name" value="RNA_pol_Rpb1_2"/>
    <property type="match status" value="1"/>
</dbReference>
<feature type="region of interest" description="Disordered" evidence="16">
    <location>
        <begin position="1514"/>
        <end position="1583"/>
    </location>
</feature>
<dbReference type="FunFam" id="4.10.860.120:FF:000003">
    <property type="entry name" value="DNA-directed RNA polymerase subunit"/>
    <property type="match status" value="1"/>
</dbReference>
<comment type="function">
    <text evidence="15">DNA-dependent RNA polymerase catalyzes the transcription of DNA into RNA using the four ribonucleoside triphosphates as substrates.</text>
</comment>
<evidence type="ECO:0000256" key="11">
    <source>
        <dbReference type="ARBA" id="ARBA00023125"/>
    </source>
</evidence>
<dbReference type="STRING" id="4829.A0A168PIQ8"/>
<gene>
    <name evidence="18" type="primary">ABSGL_08260.1 scaffold 9741</name>
</gene>
<keyword evidence="19" id="KW-1185">Reference proteome</keyword>
<keyword evidence="3 15" id="KW-0240">DNA-directed RNA polymerase</keyword>
<dbReference type="InterPro" id="IPR000722">
    <property type="entry name" value="RNA_pol_asu"/>
</dbReference>
<evidence type="ECO:0000256" key="12">
    <source>
        <dbReference type="ARBA" id="ARBA00023163"/>
    </source>
</evidence>
<dbReference type="FunFam" id="1.10.150.390:FF:000001">
    <property type="entry name" value="DNA-directed RNA polymerase subunit"/>
    <property type="match status" value="1"/>
</dbReference>
<keyword evidence="6 15" id="KW-0548">Nucleotidyltransferase</keyword>
<evidence type="ECO:0000256" key="5">
    <source>
        <dbReference type="ARBA" id="ARBA00022679"/>
    </source>
</evidence>
<dbReference type="InterPro" id="IPR045867">
    <property type="entry name" value="DNA-dir_RpoC_beta_prime"/>
</dbReference>
<organism evidence="18">
    <name type="scientific">Absidia glauca</name>
    <name type="common">Pin mould</name>
    <dbReference type="NCBI Taxonomy" id="4829"/>
    <lineage>
        <taxon>Eukaryota</taxon>
        <taxon>Fungi</taxon>
        <taxon>Fungi incertae sedis</taxon>
        <taxon>Mucoromycota</taxon>
        <taxon>Mucoromycotina</taxon>
        <taxon>Mucoromycetes</taxon>
        <taxon>Mucorales</taxon>
        <taxon>Cunninghamellaceae</taxon>
        <taxon>Absidia</taxon>
    </lineage>
</organism>
<dbReference type="InterPro" id="IPR007080">
    <property type="entry name" value="RNA_pol_Rpb1_1"/>
</dbReference>
<keyword evidence="9" id="KW-0862">Zinc</keyword>
<dbReference type="InterPro" id="IPR042102">
    <property type="entry name" value="RNA_pol_Rpb1_3_sf"/>
</dbReference>
<evidence type="ECO:0000256" key="14">
    <source>
        <dbReference type="ARBA" id="ARBA00048552"/>
    </source>
</evidence>
<dbReference type="SMART" id="SM00663">
    <property type="entry name" value="RPOLA_N"/>
    <property type="match status" value="1"/>
</dbReference>
<dbReference type="InterPro" id="IPR007073">
    <property type="entry name" value="RNA_pol_Rpb1_7"/>
</dbReference>
<evidence type="ECO:0000256" key="4">
    <source>
        <dbReference type="ARBA" id="ARBA00022553"/>
    </source>
</evidence>
<keyword evidence="5 15" id="KW-0808">Transferase</keyword>
<dbReference type="InParanoid" id="A0A168PIQ8"/>
<dbReference type="InterPro" id="IPR038593">
    <property type="entry name" value="RNA_pol_Rpb1_7_sf"/>
</dbReference>
<feature type="compositionally biased region" description="Low complexity" evidence="16">
    <location>
        <begin position="1517"/>
        <end position="1544"/>
    </location>
</feature>
<dbReference type="GO" id="GO:0003899">
    <property type="term" value="F:DNA-directed RNA polymerase activity"/>
    <property type="evidence" value="ECO:0007669"/>
    <property type="project" value="UniProtKB-EC"/>
</dbReference>